<evidence type="ECO:0000313" key="2">
    <source>
        <dbReference type="EMBL" id="MCX7568481.1"/>
    </source>
</evidence>
<keyword evidence="1" id="KW-1133">Transmembrane helix</keyword>
<evidence type="ECO:0000313" key="3">
    <source>
        <dbReference type="Proteomes" id="UP001208017"/>
    </source>
</evidence>
<sequence>MQRYNHKTCRSYLGKMVRVHTQQGIQEGVVERVTKKGLYMRRANGGNHLASGPVDQRIFPAEQLDNTLDAELVYGRPYGYGAPYGRYRYGYGYGYGYNPAAFFVPFLSILALSSLLFW</sequence>
<organism evidence="2 3">
    <name type="scientific">Tumebacillus lacus</name>
    <dbReference type="NCBI Taxonomy" id="2995335"/>
    <lineage>
        <taxon>Bacteria</taxon>
        <taxon>Bacillati</taxon>
        <taxon>Bacillota</taxon>
        <taxon>Bacilli</taxon>
        <taxon>Bacillales</taxon>
        <taxon>Alicyclobacillaceae</taxon>
        <taxon>Tumebacillus</taxon>
    </lineage>
</organism>
<reference evidence="2 3" key="1">
    <citation type="submission" date="2022-11" db="EMBL/GenBank/DDBJ databases">
        <title>Study of microbial diversity in lake waters.</title>
        <authorList>
            <person name="Zhang J."/>
        </authorList>
    </citation>
    <scope>NUCLEOTIDE SEQUENCE [LARGE SCALE GENOMIC DNA]</scope>
    <source>
        <strain evidence="2 3">DT12</strain>
    </source>
</reference>
<gene>
    <name evidence="2" type="ORF">OS242_00685</name>
</gene>
<feature type="transmembrane region" description="Helical" evidence="1">
    <location>
        <begin position="95"/>
        <end position="117"/>
    </location>
</feature>
<keyword evidence="1" id="KW-0812">Transmembrane</keyword>
<dbReference type="EMBL" id="JAPMLT010000001">
    <property type="protein sequence ID" value="MCX7568481.1"/>
    <property type="molecule type" value="Genomic_DNA"/>
</dbReference>
<protein>
    <submittedName>
        <fullName evidence="2">Uncharacterized protein</fullName>
    </submittedName>
</protein>
<comment type="caution">
    <text evidence="2">The sequence shown here is derived from an EMBL/GenBank/DDBJ whole genome shotgun (WGS) entry which is preliminary data.</text>
</comment>
<accession>A0ABT3WW90</accession>
<dbReference type="Proteomes" id="UP001208017">
    <property type="component" value="Unassembled WGS sequence"/>
</dbReference>
<dbReference type="RefSeq" id="WP_267149726.1">
    <property type="nucleotide sequence ID" value="NZ_JAPMLT010000001.1"/>
</dbReference>
<proteinExistence type="predicted"/>
<evidence type="ECO:0000256" key="1">
    <source>
        <dbReference type="SAM" id="Phobius"/>
    </source>
</evidence>
<keyword evidence="1" id="KW-0472">Membrane</keyword>
<name>A0ABT3WW90_9BACL</name>
<keyword evidence="3" id="KW-1185">Reference proteome</keyword>